<dbReference type="GO" id="GO:0004131">
    <property type="term" value="F:cytosine deaminase activity"/>
    <property type="evidence" value="ECO:0007669"/>
    <property type="project" value="TreeGrafter"/>
</dbReference>
<dbReference type="InterPro" id="IPR011059">
    <property type="entry name" value="Metal-dep_hydrolase_composite"/>
</dbReference>
<name>A0A212A976_9RHOB</name>
<dbReference type="RefSeq" id="WP_088215987.1">
    <property type="nucleotide sequence ID" value="NZ_NIPW01000027.1"/>
</dbReference>
<dbReference type="InterPro" id="IPR052349">
    <property type="entry name" value="Metallo-hydrolase_Enzymes"/>
</dbReference>
<dbReference type="NCBIfam" id="NF005759">
    <property type="entry name" value="PRK07583.1"/>
    <property type="match status" value="1"/>
</dbReference>
<feature type="domain" description="Amidohydrolase 3" evidence="3">
    <location>
        <begin position="213"/>
        <end position="426"/>
    </location>
</feature>
<dbReference type="Pfam" id="PF07969">
    <property type="entry name" value="Amidohydro_3"/>
    <property type="match status" value="1"/>
</dbReference>
<keyword evidence="2" id="KW-0378">Hydrolase</keyword>
<accession>A0A212A976</accession>
<evidence type="ECO:0000313" key="4">
    <source>
        <dbReference type="EMBL" id="OWJ76548.1"/>
    </source>
</evidence>
<organism evidence="4 5">
    <name type="scientific">Haematobacter genomosp. 1</name>
    <dbReference type="NCBI Taxonomy" id="366618"/>
    <lineage>
        <taxon>Bacteria</taxon>
        <taxon>Pseudomonadati</taxon>
        <taxon>Pseudomonadota</taxon>
        <taxon>Alphaproteobacteria</taxon>
        <taxon>Rhodobacterales</taxon>
        <taxon>Paracoccaceae</taxon>
        <taxon>Haematobacter</taxon>
    </lineage>
</organism>
<dbReference type="PANTHER" id="PTHR32027">
    <property type="entry name" value="CYTOSINE DEAMINASE"/>
    <property type="match status" value="1"/>
</dbReference>
<reference evidence="4 5" key="1">
    <citation type="submission" date="2016-12" db="EMBL/GenBank/DDBJ databases">
        <title>Comparison of Traditional DNA-DNA Hybridization with In Silico Genomic Analysis.</title>
        <authorList>
            <person name="Nicholson A.C."/>
            <person name="Humrighouse B.W."/>
            <person name="Graziano J."/>
            <person name="Lasker B."/>
            <person name="Whitney A.M."/>
            <person name="Mcquiston J.R."/>
        </authorList>
    </citation>
    <scope>NUCLEOTIDE SEQUENCE [LARGE SCALE GENOMIC DNA]</scope>
    <source>
        <strain evidence="4 5">H2240</strain>
    </source>
</reference>
<dbReference type="EMBL" id="NIPW01000027">
    <property type="protein sequence ID" value="OWJ76548.1"/>
    <property type="molecule type" value="Genomic_DNA"/>
</dbReference>
<evidence type="ECO:0000313" key="5">
    <source>
        <dbReference type="Proteomes" id="UP000196878"/>
    </source>
</evidence>
<keyword evidence="5" id="KW-1185">Reference proteome</keyword>
<sequence>MTSFLRPGLAPRLIRNARLPVSLVEGARLSPDREGLALADLLLDGGRIAAIRPAGEEPTGDGIDMRGGQVWPLFVDLHTHLDKGHIWNRAPNTDGTHATAARTVAEDRKAHWRRDDVARRFDFGLRCAHAHGTGAIRTHLDSYEPEQAATSFAVFRDMAAEWRGRMVLQPVVMARLDHYAGARGRELLRLAAETGGALGGILKMDAPTPEGVDAGLDRLMTLAEAEGLDIDLHIDETDDPASGQLERLAEAVMRNRFRGRVTAGHCCSLSMQSDAEAARVIGKVAEAGIAIVTLPMVNLYLQGRTPACSPARTPQWRGLTRVHELSAAGVTVAAASDNCRDPFFAYGDHDVMEVFREFTRIAHLDLAYGDWVGSVTRNPARIMGVAQGRIATGMTADLILFRGRGMSELLARPQSDRAVLRQGRVVETTLPDHAELDCLSEPQPV</sequence>
<keyword evidence="1" id="KW-0479">Metal-binding</keyword>
<dbReference type="SUPFAM" id="SSF51338">
    <property type="entry name" value="Composite domain of metallo-dependent hydrolases"/>
    <property type="match status" value="1"/>
</dbReference>
<dbReference type="GO" id="GO:0035888">
    <property type="term" value="F:isoguanine deaminase activity"/>
    <property type="evidence" value="ECO:0007669"/>
    <property type="project" value="TreeGrafter"/>
</dbReference>
<dbReference type="InterPro" id="IPR013108">
    <property type="entry name" value="Amidohydro_3"/>
</dbReference>
<dbReference type="SUPFAM" id="SSF51556">
    <property type="entry name" value="Metallo-dependent hydrolases"/>
    <property type="match status" value="1"/>
</dbReference>
<dbReference type="GO" id="GO:0046872">
    <property type="term" value="F:metal ion binding"/>
    <property type="evidence" value="ECO:0007669"/>
    <property type="project" value="UniProtKB-KW"/>
</dbReference>
<evidence type="ECO:0000256" key="1">
    <source>
        <dbReference type="ARBA" id="ARBA00022723"/>
    </source>
</evidence>
<comment type="caution">
    <text evidence="4">The sequence shown here is derived from an EMBL/GenBank/DDBJ whole genome shotgun (WGS) entry which is preliminary data.</text>
</comment>
<dbReference type="Proteomes" id="UP000196878">
    <property type="component" value="Unassembled WGS sequence"/>
</dbReference>
<dbReference type="Gene3D" id="2.30.40.10">
    <property type="entry name" value="Urease, subunit C, domain 1"/>
    <property type="match status" value="1"/>
</dbReference>
<evidence type="ECO:0000256" key="2">
    <source>
        <dbReference type="ARBA" id="ARBA00022801"/>
    </source>
</evidence>
<gene>
    <name evidence="4" type="ORF">CDV49_13670</name>
</gene>
<dbReference type="OrthoDB" id="9815027at2"/>
<dbReference type="PANTHER" id="PTHR32027:SF0">
    <property type="entry name" value="CYTOSINE DEAMINASE"/>
    <property type="match status" value="1"/>
</dbReference>
<dbReference type="InterPro" id="IPR032466">
    <property type="entry name" value="Metal_Hydrolase"/>
</dbReference>
<dbReference type="FunFam" id="3.20.20.140:FF:000019">
    <property type="entry name" value="Cytosine deaminase"/>
    <property type="match status" value="1"/>
</dbReference>
<dbReference type="GO" id="GO:0006209">
    <property type="term" value="P:cytosine catabolic process"/>
    <property type="evidence" value="ECO:0007669"/>
    <property type="project" value="TreeGrafter"/>
</dbReference>
<protein>
    <submittedName>
        <fullName evidence="4">Cytosine deaminase</fullName>
    </submittedName>
</protein>
<dbReference type="CDD" id="cd01293">
    <property type="entry name" value="Bact_CD"/>
    <property type="match status" value="1"/>
</dbReference>
<evidence type="ECO:0000259" key="3">
    <source>
        <dbReference type="Pfam" id="PF07969"/>
    </source>
</evidence>
<dbReference type="AlphaFoldDB" id="A0A212A976"/>
<proteinExistence type="predicted"/>
<dbReference type="Gene3D" id="3.20.20.140">
    <property type="entry name" value="Metal-dependent hydrolases"/>
    <property type="match status" value="1"/>
</dbReference>